<keyword evidence="2" id="KW-1185">Reference proteome</keyword>
<dbReference type="Proteomes" id="UP001500804">
    <property type="component" value="Unassembled WGS sequence"/>
</dbReference>
<reference evidence="2" key="1">
    <citation type="journal article" date="2019" name="Int. J. Syst. Evol. Microbiol.">
        <title>The Global Catalogue of Microorganisms (GCM) 10K type strain sequencing project: providing services to taxonomists for standard genome sequencing and annotation.</title>
        <authorList>
            <consortium name="The Broad Institute Genomics Platform"/>
            <consortium name="The Broad Institute Genome Sequencing Center for Infectious Disease"/>
            <person name="Wu L."/>
            <person name="Ma J."/>
        </authorList>
    </citation>
    <scope>NUCLEOTIDE SEQUENCE [LARGE SCALE GENOMIC DNA]</scope>
    <source>
        <strain evidence="2">JCM 18302</strain>
    </source>
</reference>
<organism evidence="1 2">
    <name type="scientific">Pseudonocardia adelaidensis</name>
    <dbReference type="NCBI Taxonomy" id="648754"/>
    <lineage>
        <taxon>Bacteria</taxon>
        <taxon>Bacillati</taxon>
        <taxon>Actinomycetota</taxon>
        <taxon>Actinomycetes</taxon>
        <taxon>Pseudonocardiales</taxon>
        <taxon>Pseudonocardiaceae</taxon>
        <taxon>Pseudonocardia</taxon>
    </lineage>
</organism>
<sequence length="44" mass="5003">MHIVNNTYTSLDGVVQRPELWSYDYRGDDVAEATQEQSGRTNDA</sequence>
<protein>
    <submittedName>
        <fullName evidence="1">Uncharacterized protein</fullName>
    </submittedName>
</protein>
<evidence type="ECO:0000313" key="1">
    <source>
        <dbReference type="EMBL" id="GAA5134534.1"/>
    </source>
</evidence>
<name>A0ABP9NV12_9PSEU</name>
<gene>
    <name evidence="1" type="ORF">GCM10023320_62470</name>
</gene>
<accession>A0ABP9NV12</accession>
<dbReference type="RefSeq" id="WP_345609964.1">
    <property type="nucleotide sequence ID" value="NZ_BAABJO010000030.1"/>
</dbReference>
<evidence type="ECO:0000313" key="2">
    <source>
        <dbReference type="Proteomes" id="UP001500804"/>
    </source>
</evidence>
<comment type="caution">
    <text evidence="1">The sequence shown here is derived from an EMBL/GenBank/DDBJ whole genome shotgun (WGS) entry which is preliminary data.</text>
</comment>
<proteinExistence type="predicted"/>
<dbReference type="EMBL" id="BAABJO010000030">
    <property type="protein sequence ID" value="GAA5134534.1"/>
    <property type="molecule type" value="Genomic_DNA"/>
</dbReference>